<feature type="compositionally biased region" description="Polar residues" evidence="1">
    <location>
        <begin position="719"/>
        <end position="728"/>
    </location>
</feature>
<reference evidence="4" key="2">
    <citation type="submission" date="2025-08" db="UniProtKB">
        <authorList>
            <consortium name="RefSeq"/>
        </authorList>
    </citation>
    <scope>IDENTIFICATION</scope>
</reference>
<evidence type="ECO:0000313" key="3">
    <source>
        <dbReference type="Proteomes" id="UP000694930"/>
    </source>
</evidence>
<organism evidence="3 4">
    <name type="scientific">Solanum pennellii</name>
    <name type="common">Tomato</name>
    <name type="synonym">Lycopersicon pennellii</name>
    <dbReference type="NCBI Taxonomy" id="28526"/>
    <lineage>
        <taxon>Eukaryota</taxon>
        <taxon>Viridiplantae</taxon>
        <taxon>Streptophyta</taxon>
        <taxon>Embryophyta</taxon>
        <taxon>Tracheophyta</taxon>
        <taxon>Spermatophyta</taxon>
        <taxon>Magnoliopsida</taxon>
        <taxon>eudicotyledons</taxon>
        <taxon>Gunneridae</taxon>
        <taxon>Pentapetalae</taxon>
        <taxon>asterids</taxon>
        <taxon>lamiids</taxon>
        <taxon>Solanales</taxon>
        <taxon>Solanaceae</taxon>
        <taxon>Solanoideae</taxon>
        <taxon>Solaneae</taxon>
        <taxon>Solanum</taxon>
        <taxon>Solanum subgen. Lycopersicon</taxon>
    </lineage>
</organism>
<dbReference type="Proteomes" id="UP000694930">
    <property type="component" value="Chromosome 5"/>
</dbReference>
<evidence type="ECO:0000313" key="4">
    <source>
        <dbReference type="RefSeq" id="XP_015075373.1"/>
    </source>
</evidence>
<feature type="region of interest" description="Disordered" evidence="1">
    <location>
        <begin position="152"/>
        <end position="209"/>
    </location>
</feature>
<keyword evidence="3" id="KW-1185">Reference proteome</keyword>
<dbReference type="PANTHER" id="PTHR32108">
    <property type="entry name" value="DNA-DIRECTED RNA POLYMERASE SUBUNIT ALPHA"/>
    <property type="match status" value="1"/>
</dbReference>
<feature type="region of interest" description="Disordered" evidence="1">
    <location>
        <begin position="708"/>
        <end position="728"/>
    </location>
</feature>
<feature type="domain" description="Retrotransposon gag" evidence="2">
    <location>
        <begin position="2"/>
        <end position="91"/>
    </location>
</feature>
<accession>A0ABM1GSQ8</accession>
<feature type="region of interest" description="Disordered" evidence="1">
    <location>
        <begin position="258"/>
        <end position="296"/>
    </location>
</feature>
<dbReference type="RefSeq" id="XP_015075373.1">
    <property type="nucleotide sequence ID" value="XM_015219887.1"/>
</dbReference>
<feature type="region of interest" description="Disordered" evidence="1">
    <location>
        <begin position="377"/>
        <end position="403"/>
    </location>
</feature>
<evidence type="ECO:0000259" key="2">
    <source>
        <dbReference type="Pfam" id="PF03732"/>
    </source>
</evidence>
<reference evidence="3" key="1">
    <citation type="journal article" date="2014" name="Nat. Genet.">
        <title>The genome of the stress-tolerant wild tomato species Solanum pennellii.</title>
        <authorList>
            <person name="Bolger A."/>
            <person name="Scossa F."/>
            <person name="Bolger M.E."/>
            <person name="Lanz C."/>
            <person name="Maumus F."/>
            <person name="Tohge T."/>
            <person name="Quesneville H."/>
            <person name="Alseekh S."/>
            <person name="Sorensen I."/>
            <person name="Lichtenstein G."/>
            <person name="Fich E.A."/>
            <person name="Conte M."/>
            <person name="Keller H."/>
            <person name="Schneeberger K."/>
            <person name="Schwacke R."/>
            <person name="Ofner I."/>
            <person name="Vrebalov J."/>
            <person name="Xu Y."/>
            <person name="Osorio S."/>
            <person name="Aflitos S.A."/>
            <person name="Schijlen E."/>
            <person name="Jimenez-Gomez J.M."/>
            <person name="Ryngajllo M."/>
            <person name="Kimura S."/>
            <person name="Kumar R."/>
            <person name="Koenig D."/>
            <person name="Headland L.R."/>
            <person name="Maloof J.N."/>
            <person name="Sinha N."/>
            <person name="van Ham R.C."/>
            <person name="Lankhorst R.K."/>
            <person name="Mao L."/>
            <person name="Vogel A."/>
            <person name="Arsova B."/>
            <person name="Panstruga R."/>
            <person name="Fei Z."/>
            <person name="Rose J.K."/>
            <person name="Zamir D."/>
            <person name="Carrari F."/>
            <person name="Giovannoni J.J."/>
            <person name="Weigel D."/>
            <person name="Usadel B."/>
            <person name="Fernie A.R."/>
        </authorList>
    </citation>
    <scope>NUCLEOTIDE SEQUENCE [LARGE SCALE GENOMIC DNA]</scope>
    <source>
        <strain evidence="3">cv. LA0716</strain>
    </source>
</reference>
<dbReference type="GeneID" id="107019371"/>
<dbReference type="Gene3D" id="2.40.70.10">
    <property type="entry name" value="Acid Proteases"/>
    <property type="match status" value="1"/>
</dbReference>
<dbReference type="InterPro" id="IPR005162">
    <property type="entry name" value="Retrotrans_gag_dom"/>
</dbReference>
<dbReference type="InterPro" id="IPR021109">
    <property type="entry name" value="Peptidase_aspartic_dom_sf"/>
</dbReference>
<protein>
    <submittedName>
        <fullName evidence="4">Uncharacterized protein LOC107019371</fullName>
    </submittedName>
</protein>
<dbReference type="Pfam" id="PF03732">
    <property type="entry name" value="Retrotrans_gag"/>
    <property type="match status" value="1"/>
</dbReference>
<gene>
    <name evidence="4" type="primary">LOC107019371</name>
</gene>
<dbReference type="CDD" id="cd00303">
    <property type="entry name" value="retropepsin_like"/>
    <property type="match status" value="1"/>
</dbReference>
<proteinExistence type="predicted"/>
<sequence>MRLFSRSLCGEALEWFTSHETRQWPSWSALAKDFMDRYAYNVEIVPDRYSLEKIKQKPTESYREFAYRWRREAARVRPPMTEKEIVEVFVRVQEPEYYDRVILLIGAKFAEIVKVGETIEDGLKSGKIARVSASPGSSGLVRKKREEVAAISYGGRKVPRNLPRPQNGSNPPSKPHQAHRPQSNHSGHYNPAPTYPDAKILSYQNPPPIPQNFPSLPAALMYSQAIEHRPPRIKYKPQHIKAPIQITKPQCQTIKQIPTPEPKLHDQTPAVTNKSPPPQQSGYDPPRPRFEKKPSRSFTALAESRTKLFERLSAAGYIHPVGPKPVDVNSRFYRPEQRCAYHFNCVGHDTEDCINLKHKIQDLIDQEVVSLQPAAPNVNTNPLPNHGGGNTNMIETDEDEREAKRITSVVQEDLEKAVASLSIKEKGEFVILTPAKAVALVPSKTLAKPKFVIETAAAQGMTRSGRCYTPDELALGGQKKDHAKRPISEAEAEEFWRRMQPKDYSIVKHLEKTPAQISVWALLMSSWSHRQALMKALDDTYVPSGTSSENVAAMIHQLIRGHRISFCDDELPAEGRAHNKALHITVICRGKVINRVLVDDGSGLNICPLSTLKQLRYDLGKLEQNQVNVRAFDGVQRDTLGAVNLTIQMGPAEFEAKFQVLDIDTSYNLLLGRPFIHLAGAVPSTLHQMMKLVWKNEELVIHGEKGHSGKQVPVLDETPQGSDFYTVE</sequence>
<dbReference type="PANTHER" id="PTHR32108:SF6">
    <property type="entry name" value="GAG-PRO"/>
    <property type="match status" value="1"/>
</dbReference>
<evidence type="ECO:0000256" key="1">
    <source>
        <dbReference type="SAM" id="MobiDB-lite"/>
    </source>
</evidence>
<name>A0ABM1GSQ8_SOLPN</name>